<evidence type="ECO:0000313" key="2">
    <source>
        <dbReference type="EMBL" id="GAL23447.1"/>
    </source>
</evidence>
<dbReference type="STRING" id="990268.JCM19235_35"/>
<feature type="transmembrane region" description="Helical" evidence="1">
    <location>
        <begin position="24"/>
        <end position="43"/>
    </location>
</feature>
<dbReference type="EMBL" id="BBMR01000022">
    <property type="protein sequence ID" value="GAL23447.1"/>
    <property type="molecule type" value="Genomic_DNA"/>
</dbReference>
<organism evidence="2 3">
    <name type="scientific">Vibrio maritimus</name>
    <dbReference type="NCBI Taxonomy" id="990268"/>
    <lineage>
        <taxon>Bacteria</taxon>
        <taxon>Pseudomonadati</taxon>
        <taxon>Pseudomonadota</taxon>
        <taxon>Gammaproteobacteria</taxon>
        <taxon>Vibrionales</taxon>
        <taxon>Vibrionaceae</taxon>
        <taxon>Vibrio</taxon>
    </lineage>
</organism>
<name>A0A090SVV9_9VIBR</name>
<reference evidence="2 3" key="1">
    <citation type="submission" date="2014-09" db="EMBL/GenBank/DDBJ databases">
        <title>Vibrio maritimus JCM 19235. (C45) whole genome shotgun sequence.</title>
        <authorList>
            <person name="Sawabe T."/>
            <person name="Meirelles P."/>
            <person name="Nakanishi M."/>
            <person name="Sayaka M."/>
            <person name="Hattori M."/>
            <person name="Ohkuma M."/>
        </authorList>
    </citation>
    <scope>NUCLEOTIDE SEQUENCE [LARGE SCALE GENOMIC DNA]</scope>
    <source>
        <strain evidence="3">JCM19235</strain>
    </source>
</reference>
<comment type="caution">
    <text evidence="2">The sequence shown here is derived from an EMBL/GenBank/DDBJ whole genome shotgun (WGS) entry which is preliminary data.</text>
</comment>
<dbReference type="Proteomes" id="UP000029228">
    <property type="component" value="Unassembled WGS sequence"/>
</dbReference>
<proteinExistence type="predicted"/>
<accession>A0A090SVV9</accession>
<keyword evidence="3" id="KW-1185">Reference proteome</keyword>
<evidence type="ECO:0000313" key="3">
    <source>
        <dbReference type="Proteomes" id="UP000029228"/>
    </source>
</evidence>
<reference evidence="2 3" key="2">
    <citation type="submission" date="2014-09" db="EMBL/GenBank/DDBJ databases">
        <authorList>
            <consortium name="NBRP consortium"/>
            <person name="Sawabe T."/>
            <person name="Meirelles P."/>
            <person name="Nakanishi M."/>
            <person name="Sayaka M."/>
            <person name="Hattori M."/>
            <person name="Ohkuma M."/>
        </authorList>
    </citation>
    <scope>NUCLEOTIDE SEQUENCE [LARGE SCALE GENOMIC DNA]</scope>
    <source>
        <strain evidence="3">JCM19235</strain>
    </source>
</reference>
<evidence type="ECO:0000256" key="1">
    <source>
        <dbReference type="SAM" id="Phobius"/>
    </source>
</evidence>
<keyword evidence="1" id="KW-0812">Transmembrane</keyword>
<sequence>MRLFVFTLPAAALGSMLYGVEGMFIGVALGNVIGGVLAYLYALSVRRKHLPSLTK</sequence>
<keyword evidence="1" id="KW-0472">Membrane</keyword>
<keyword evidence="1" id="KW-1133">Transmembrane helix</keyword>
<dbReference type="AlphaFoldDB" id="A0A090SVV9"/>
<protein>
    <submittedName>
        <fullName evidence="2">MATE family of MDR efflux pumps</fullName>
    </submittedName>
</protein>
<gene>
    <name evidence="2" type="ORF">JCM19235_35</name>
</gene>